<accession>A0ABQ4GFP5</accession>
<dbReference type="PANTHER" id="PTHR43639">
    <property type="entry name" value="OXIDOREDUCTASE, SHORT-CHAIN DEHYDROGENASE/REDUCTASE FAMILY (AFU_ORTHOLOGUE AFUA_5G02870)"/>
    <property type="match status" value="1"/>
</dbReference>
<comment type="caution">
    <text evidence="3">The sequence shown here is derived from an EMBL/GenBank/DDBJ whole genome shotgun (WGS) entry which is preliminary data.</text>
</comment>
<dbReference type="RefSeq" id="WP_204047306.1">
    <property type="nucleotide sequence ID" value="NZ_BOOF01000004.1"/>
</dbReference>
<dbReference type="PANTHER" id="PTHR43639:SF1">
    <property type="entry name" value="SHORT-CHAIN DEHYDROGENASE_REDUCTASE FAMILY PROTEIN"/>
    <property type="match status" value="1"/>
</dbReference>
<dbReference type="InterPro" id="IPR036291">
    <property type="entry name" value="NAD(P)-bd_dom_sf"/>
</dbReference>
<protein>
    <submittedName>
        <fullName evidence="3">3-oxoacyl-ACP reductase</fullName>
    </submittedName>
</protein>
<sequence length="263" mass="26802">MDMGLEGRTALVTGASRGIGLATVAALAAEGVRVVAAARNVTAELKETGAIAVPVDLSTPEGPAHLVERAVAELGEDLDLLVNNVGGGDPGANAVRGFLGFADDEWLSWFELNFFAAVRTTRAALPGVLRRRGVIVNISSNGARMPHAGPVPYTTAKAALTAFGKALAEEFGPQGVRVNTVSPGPVRTALLEAPDSYGAELAAALGVPHERLLAGLPDRTGMTTGRLVEPAEVASLVTYLASPHAASVTGADLVIDGGAIKTV</sequence>
<evidence type="ECO:0000313" key="4">
    <source>
        <dbReference type="Proteomes" id="UP000660454"/>
    </source>
</evidence>
<reference evidence="3 4" key="1">
    <citation type="submission" date="2021-01" db="EMBL/GenBank/DDBJ databases">
        <title>Whole genome shotgun sequence of Microbispora siamensis NBRC 104113.</title>
        <authorList>
            <person name="Komaki H."/>
            <person name="Tamura T."/>
        </authorList>
    </citation>
    <scope>NUCLEOTIDE SEQUENCE [LARGE SCALE GENOMIC DNA]</scope>
    <source>
        <strain evidence="3 4">NBRC 104113</strain>
    </source>
</reference>
<dbReference type="PRINTS" id="PR00080">
    <property type="entry name" value="SDRFAMILY"/>
</dbReference>
<dbReference type="CDD" id="cd05233">
    <property type="entry name" value="SDR_c"/>
    <property type="match status" value="1"/>
</dbReference>
<comment type="similarity">
    <text evidence="1">Belongs to the short-chain dehydrogenases/reductases (SDR) family.</text>
</comment>
<evidence type="ECO:0000256" key="2">
    <source>
        <dbReference type="ARBA" id="ARBA00023002"/>
    </source>
</evidence>
<organism evidence="3 4">
    <name type="scientific">Microbispora siamensis</name>
    <dbReference type="NCBI Taxonomy" id="564413"/>
    <lineage>
        <taxon>Bacteria</taxon>
        <taxon>Bacillati</taxon>
        <taxon>Actinomycetota</taxon>
        <taxon>Actinomycetes</taxon>
        <taxon>Streptosporangiales</taxon>
        <taxon>Streptosporangiaceae</taxon>
        <taxon>Microbispora</taxon>
    </lineage>
</organism>
<dbReference type="InterPro" id="IPR002347">
    <property type="entry name" value="SDR_fam"/>
</dbReference>
<dbReference type="PRINTS" id="PR00081">
    <property type="entry name" value="GDHRDH"/>
</dbReference>
<dbReference type="Proteomes" id="UP000660454">
    <property type="component" value="Unassembled WGS sequence"/>
</dbReference>
<dbReference type="SUPFAM" id="SSF51735">
    <property type="entry name" value="NAD(P)-binding Rossmann-fold domains"/>
    <property type="match status" value="1"/>
</dbReference>
<dbReference type="EMBL" id="BOOF01000004">
    <property type="protein sequence ID" value="GIH60243.1"/>
    <property type="molecule type" value="Genomic_DNA"/>
</dbReference>
<evidence type="ECO:0000256" key="1">
    <source>
        <dbReference type="ARBA" id="ARBA00006484"/>
    </source>
</evidence>
<keyword evidence="2" id="KW-0560">Oxidoreductase</keyword>
<proteinExistence type="inferred from homology"/>
<dbReference type="Pfam" id="PF13561">
    <property type="entry name" value="adh_short_C2"/>
    <property type="match status" value="1"/>
</dbReference>
<name>A0ABQ4GFP5_9ACTN</name>
<evidence type="ECO:0000313" key="3">
    <source>
        <dbReference type="EMBL" id="GIH60243.1"/>
    </source>
</evidence>
<gene>
    <name evidence="3" type="primary">fabG_1</name>
    <name evidence="3" type="ORF">Msi02_10600</name>
</gene>
<dbReference type="Gene3D" id="3.40.50.720">
    <property type="entry name" value="NAD(P)-binding Rossmann-like Domain"/>
    <property type="match status" value="1"/>
</dbReference>
<keyword evidence="4" id="KW-1185">Reference proteome</keyword>